<evidence type="ECO:0000259" key="4">
    <source>
        <dbReference type="Pfam" id="PF00931"/>
    </source>
</evidence>
<evidence type="ECO:0000256" key="2">
    <source>
        <dbReference type="ARBA" id="ARBA00022803"/>
    </source>
</evidence>
<keyword evidence="1" id="KW-0677">Repeat</keyword>
<dbReference type="InterPro" id="IPR011990">
    <property type="entry name" value="TPR-like_helical_dom_sf"/>
</dbReference>
<sequence length="682" mass="75947">MYVLSEDSLRQMIENVQNGIEDYVLLEIETGVSLANARILPILIGRDGKTFSEITGYGSPFNPATYPDMPHVKTNRKFRKTMNDLFLNQVIHTSSDPAKIHNFAYDIVDLIEPLAGASGTKFNSIIQPPVHFTGRETELDQIWRQLVDVGSSVIVGAGGIGKSSLAAEIATIKQRHYCVISWIPCNSIFSIVSWFLDFLVSNSIAVDANLDNKAIVEKGMQYLHSQGRRQLFVLDNVDNEAVLDVFTSKFSWCDVLITSRSSIVHLKLRRITTPKITSFNLEKWSTDQSKAFFAARLPNMIPSQQSDEFDAFQGILQFIDGFPLVAEQVAAFVETKSTSWTSFEQSLQDVLQQDPDPSFAPVGPLEHQETSLAAIMQLSFELIGTAATHLYSVVAYFKNDGIQRQLLEASCDSSLSADINATIQLLLQQSLLHTTDNVHYKTHSLQQLVSRNLCTDQIVLQCALDAVANCFPKQVNQSFDSKTKELGLKLAVHIEQLSALVLPANNVATNMYGLQQQILQQLVKCLDSDIDLYQEMKGLYAVSLGDLGLCFKSLGDFNKAESCMKQSIDLSVKVYGTCEHVSVAATLNNLEQLAQDQEKYDEAQKYYKESLDIKTKMFGTHEHVYVAATLNNLGLLAKAQRKYDEAQQYYKEDLEISVKMLGTCEHVDVATILLNLGALAVD</sequence>
<dbReference type="Pfam" id="PF13424">
    <property type="entry name" value="TPR_12"/>
    <property type="match status" value="1"/>
</dbReference>
<dbReference type="EMBL" id="JADGJH010003074">
    <property type="protein sequence ID" value="KAJ3093423.1"/>
    <property type="molecule type" value="Genomic_DNA"/>
</dbReference>
<dbReference type="Pfam" id="PF13374">
    <property type="entry name" value="TPR_10"/>
    <property type="match status" value="1"/>
</dbReference>
<feature type="domain" description="NB-ARC" evidence="4">
    <location>
        <begin position="136"/>
        <end position="278"/>
    </location>
</feature>
<proteinExistence type="predicted"/>
<name>A0AAD5SQE0_9FUNG</name>
<dbReference type="SMART" id="SM00028">
    <property type="entry name" value="TPR"/>
    <property type="match status" value="3"/>
</dbReference>
<keyword evidence="6" id="KW-1185">Reference proteome</keyword>
<dbReference type="Proteomes" id="UP001211907">
    <property type="component" value="Unassembled WGS sequence"/>
</dbReference>
<dbReference type="PANTHER" id="PTHR45641">
    <property type="entry name" value="TETRATRICOPEPTIDE REPEAT PROTEIN (AFU_ORTHOLOGUE AFUA_6G03870)"/>
    <property type="match status" value="1"/>
</dbReference>
<dbReference type="Pfam" id="PF00931">
    <property type="entry name" value="NB-ARC"/>
    <property type="match status" value="1"/>
</dbReference>
<dbReference type="AlphaFoldDB" id="A0AAD5SQE0"/>
<evidence type="ECO:0000313" key="6">
    <source>
        <dbReference type="Proteomes" id="UP001211907"/>
    </source>
</evidence>
<dbReference type="InterPro" id="IPR002182">
    <property type="entry name" value="NB-ARC"/>
</dbReference>
<gene>
    <name evidence="5" type="ORF">HK100_006618</name>
</gene>
<dbReference type="SUPFAM" id="SSF48452">
    <property type="entry name" value="TPR-like"/>
    <property type="match status" value="1"/>
</dbReference>
<evidence type="ECO:0000256" key="1">
    <source>
        <dbReference type="ARBA" id="ARBA00022737"/>
    </source>
</evidence>
<dbReference type="PANTHER" id="PTHR45641:SF19">
    <property type="entry name" value="NEPHROCYSTIN-3"/>
    <property type="match status" value="1"/>
</dbReference>
<protein>
    <recommendedName>
        <fullName evidence="4">NB-ARC domain-containing protein</fullName>
    </recommendedName>
</protein>
<keyword evidence="2 3" id="KW-0802">TPR repeat</keyword>
<dbReference type="Gene3D" id="1.25.40.10">
    <property type="entry name" value="Tetratricopeptide repeat domain"/>
    <property type="match status" value="1"/>
</dbReference>
<dbReference type="InterPro" id="IPR027417">
    <property type="entry name" value="P-loop_NTPase"/>
</dbReference>
<organism evidence="5 6">
    <name type="scientific">Physocladia obscura</name>
    <dbReference type="NCBI Taxonomy" id="109957"/>
    <lineage>
        <taxon>Eukaryota</taxon>
        <taxon>Fungi</taxon>
        <taxon>Fungi incertae sedis</taxon>
        <taxon>Chytridiomycota</taxon>
        <taxon>Chytridiomycota incertae sedis</taxon>
        <taxon>Chytridiomycetes</taxon>
        <taxon>Chytridiales</taxon>
        <taxon>Chytriomycetaceae</taxon>
        <taxon>Physocladia</taxon>
    </lineage>
</organism>
<accession>A0AAD5SQE0</accession>
<comment type="caution">
    <text evidence="5">The sequence shown here is derived from an EMBL/GenBank/DDBJ whole genome shotgun (WGS) entry which is preliminary data.</text>
</comment>
<dbReference type="GO" id="GO:0043531">
    <property type="term" value="F:ADP binding"/>
    <property type="evidence" value="ECO:0007669"/>
    <property type="project" value="InterPro"/>
</dbReference>
<dbReference type="SUPFAM" id="SSF52540">
    <property type="entry name" value="P-loop containing nucleoside triphosphate hydrolases"/>
    <property type="match status" value="1"/>
</dbReference>
<dbReference type="PRINTS" id="PR00381">
    <property type="entry name" value="KINESINLIGHT"/>
</dbReference>
<reference evidence="5" key="1">
    <citation type="submission" date="2020-05" db="EMBL/GenBank/DDBJ databases">
        <title>Phylogenomic resolution of chytrid fungi.</title>
        <authorList>
            <person name="Stajich J.E."/>
            <person name="Amses K."/>
            <person name="Simmons R."/>
            <person name="Seto K."/>
            <person name="Myers J."/>
            <person name="Bonds A."/>
            <person name="Quandt C.A."/>
            <person name="Barry K."/>
            <person name="Liu P."/>
            <person name="Grigoriev I."/>
            <person name="Longcore J.E."/>
            <person name="James T.Y."/>
        </authorList>
    </citation>
    <scope>NUCLEOTIDE SEQUENCE</scope>
    <source>
        <strain evidence="5">JEL0513</strain>
    </source>
</reference>
<feature type="repeat" description="TPR" evidence="3">
    <location>
        <begin position="627"/>
        <end position="660"/>
    </location>
</feature>
<evidence type="ECO:0000256" key="3">
    <source>
        <dbReference type="PROSITE-ProRule" id="PRU00339"/>
    </source>
</evidence>
<dbReference type="Gene3D" id="3.40.50.300">
    <property type="entry name" value="P-loop containing nucleotide triphosphate hydrolases"/>
    <property type="match status" value="1"/>
</dbReference>
<dbReference type="PROSITE" id="PS50005">
    <property type="entry name" value="TPR"/>
    <property type="match status" value="1"/>
</dbReference>
<dbReference type="InterPro" id="IPR019734">
    <property type="entry name" value="TPR_rpt"/>
</dbReference>
<evidence type="ECO:0000313" key="5">
    <source>
        <dbReference type="EMBL" id="KAJ3093423.1"/>
    </source>
</evidence>